<dbReference type="Gene3D" id="2.60.40.10">
    <property type="entry name" value="Immunoglobulins"/>
    <property type="match status" value="1"/>
</dbReference>
<gene>
    <name evidence="2" type="ORF">ILYODFUR_032507</name>
</gene>
<name>A0ABV0T227_9TELE</name>
<organism evidence="2 3">
    <name type="scientific">Ilyodon furcidens</name>
    <name type="common">goldbreast splitfin</name>
    <dbReference type="NCBI Taxonomy" id="33524"/>
    <lineage>
        <taxon>Eukaryota</taxon>
        <taxon>Metazoa</taxon>
        <taxon>Chordata</taxon>
        <taxon>Craniata</taxon>
        <taxon>Vertebrata</taxon>
        <taxon>Euteleostomi</taxon>
        <taxon>Actinopterygii</taxon>
        <taxon>Neopterygii</taxon>
        <taxon>Teleostei</taxon>
        <taxon>Neoteleostei</taxon>
        <taxon>Acanthomorphata</taxon>
        <taxon>Ovalentaria</taxon>
        <taxon>Atherinomorphae</taxon>
        <taxon>Cyprinodontiformes</taxon>
        <taxon>Goodeidae</taxon>
        <taxon>Ilyodon</taxon>
    </lineage>
</organism>
<keyword evidence="3" id="KW-1185">Reference proteome</keyword>
<comment type="caution">
    <text evidence="2">The sequence shown here is derived from an EMBL/GenBank/DDBJ whole genome shotgun (WGS) entry which is preliminary data.</text>
</comment>
<protein>
    <submittedName>
        <fullName evidence="2">Uncharacterized protein</fullName>
    </submittedName>
</protein>
<dbReference type="EMBL" id="JAHRIQ010016886">
    <property type="protein sequence ID" value="MEQ2226937.1"/>
    <property type="molecule type" value="Genomic_DNA"/>
</dbReference>
<feature type="non-terminal residue" evidence="2">
    <location>
        <position position="1"/>
    </location>
</feature>
<reference evidence="2 3" key="1">
    <citation type="submission" date="2021-06" db="EMBL/GenBank/DDBJ databases">
        <authorList>
            <person name="Palmer J.M."/>
        </authorList>
    </citation>
    <scope>NUCLEOTIDE SEQUENCE [LARGE SCALE GENOMIC DNA]</scope>
    <source>
        <strain evidence="3">if_2019</strain>
        <tissue evidence="2">Muscle</tissue>
    </source>
</reference>
<evidence type="ECO:0000313" key="2">
    <source>
        <dbReference type="EMBL" id="MEQ2226937.1"/>
    </source>
</evidence>
<evidence type="ECO:0000256" key="1">
    <source>
        <dbReference type="SAM" id="Phobius"/>
    </source>
</evidence>
<sequence>NPLLTEKETQDVYQAEEHLNVTLTWIHPVNTTTDSLYMDLMRVEPLIRIYSYHSTYQPEPYTDDQFRGRLRCDLHLVRKGWIQCVLTDLKLSDTGTYQLVINVGGKDDLKTFQLIVRASVPPTSSGSSKSANRGRVGFYVGFGAFVVVIVGFILHNVTHRTL</sequence>
<evidence type="ECO:0000313" key="3">
    <source>
        <dbReference type="Proteomes" id="UP001482620"/>
    </source>
</evidence>
<feature type="transmembrane region" description="Helical" evidence="1">
    <location>
        <begin position="136"/>
        <end position="154"/>
    </location>
</feature>
<dbReference type="InterPro" id="IPR013783">
    <property type="entry name" value="Ig-like_fold"/>
</dbReference>
<accession>A0ABV0T227</accession>
<keyword evidence="1" id="KW-0472">Membrane</keyword>
<keyword evidence="1" id="KW-0812">Transmembrane</keyword>
<proteinExistence type="predicted"/>
<dbReference type="Proteomes" id="UP001482620">
    <property type="component" value="Unassembled WGS sequence"/>
</dbReference>
<keyword evidence="1" id="KW-1133">Transmembrane helix</keyword>